<evidence type="ECO:0000313" key="10">
    <source>
        <dbReference type="Proteomes" id="UP000050525"/>
    </source>
</evidence>
<evidence type="ECO:0000256" key="1">
    <source>
        <dbReference type="ARBA" id="ARBA00002549"/>
    </source>
</evidence>
<protein>
    <recommendedName>
        <fullName evidence="3">Glutaredoxin-1</fullName>
    </recommendedName>
</protein>
<dbReference type="GO" id="GO:0015038">
    <property type="term" value="F:glutathione disulfide oxidoreductase activity"/>
    <property type="evidence" value="ECO:0007669"/>
    <property type="project" value="TreeGrafter"/>
</dbReference>
<dbReference type="Gene3D" id="3.40.30.10">
    <property type="entry name" value="Glutaredoxin"/>
    <property type="match status" value="1"/>
</dbReference>
<evidence type="ECO:0000256" key="2">
    <source>
        <dbReference type="ARBA" id="ARBA00007787"/>
    </source>
</evidence>
<keyword evidence="4" id="KW-0813">Transport</keyword>
<dbReference type="InterPro" id="IPR047185">
    <property type="entry name" value="GLRX1"/>
</dbReference>
<dbReference type="EMBL" id="AKHW03000179">
    <property type="protein sequence ID" value="KYO48723.1"/>
    <property type="molecule type" value="Genomic_DNA"/>
</dbReference>
<dbReference type="InterPro" id="IPR002109">
    <property type="entry name" value="Glutaredoxin"/>
</dbReference>
<evidence type="ECO:0000259" key="8">
    <source>
        <dbReference type="Pfam" id="PF00462"/>
    </source>
</evidence>
<evidence type="ECO:0000313" key="9">
    <source>
        <dbReference type="EMBL" id="KYO48723.1"/>
    </source>
</evidence>
<dbReference type="CDD" id="cd03419">
    <property type="entry name" value="GRX_GRXh_1_2_like"/>
    <property type="match status" value="1"/>
</dbReference>
<keyword evidence="7" id="KW-0676">Redox-active center</keyword>
<dbReference type="InterPro" id="IPR014025">
    <property type="entry name" value="Glutaredoxin_subgr"/>
</dbReference>
<evidence type="ECO:0000256" key="6">
    <source>
        <dbReference type="ARBA" id="ARBA00023157"/>
    </source>
</evidence>
<dbReference type="PANTHER" id="PTHR46185:SF1">
    <property type="entry name" value="GLUTAREDOXIN-1"/>
    <property type="match status" value="1"/>
</dbReference>
<keyword evidence="5" id="KW-0249">Electron transport</keyword>
<sequence length="109" mass="12417">MSQQFVKSKLGANKVAVFIKPTCPYCQEAIELLKKYTFKPGHLEFIDLTARNDMSSIQDYFLQSTGARTVPRVYIGEVCIGVVQRMEMARSLPQESWRTNVLSTSSFLF</sequence>
<feature type="domain" description="Glutaredoxin" evidence="8">
    <location>
        <begin position="15"/>
        <end position="80"/>
    </location>
</feature>
<dbReference type="InterPro" id="IPR036249">
    <property type="entry name" value="Thioredoxin-like_sf"/>
</dbReference>
<dbReference type="eggNOG" id="KOG1752">
    <property type="taxonomic scope" value="Eukaryota"/>
</dbReference>
<dbReference type="STRING" id="8496.A0A151PIB4"/>
<evidence type="ECO:0000256" key="5">
    <source>
        <dbReference type="ARBA" id="ARBA00022982"/>
    </source>
</evidence>
<comment type="function">
    <text evidence="1">Has a glutathione-disulfide oxidoreductase activity in the presence of NADPH and glutathione reductase. Reduces low molecular weight disulfides and proteins.</text>
</comment>
<evidence type="ECO:0000256" key="4">
    <source>
        <dbReference type="ARBA" id="ARBA00022448"/>
    </source>
</evidence>
<dbReference type="PROSITE" id="PS51354">
    <property type="entry name" value="GLUTAREDOXIN_2"/>
    <property type="match status" value="1"/>
</dbReference>
<comment type="similarity">
    <text evidence="2">Belongs to the glutaredoxin family.</text>
</comment>
<organism evidence="9 10">
    <name type="scientific">Alligator mississippiensis</name>
    <name type="common">American alligator</name>
    <dbReference type="NCBI Taxonomy" id="8496"/>
    <lineage>
        <taxon>Eukaryota</taxon>
        <taxon>Metazoa</taxon>
        <taxon>Chordata</taxon>
        <taxon>Craniata</taxon>
        <taxon>Vertebrata</taxon>
        <taxon>Euteleostomi</taxon>
        <taxon>Archelosauria</taxon>
        <taxon>Archosauria</taxon>
        <taxon>Crocodylia</taxon>
        <taxon>Alligatoridae</taxon>
        <taxon>Alligatorinae</taxon>
        <taxon>Alligator</taxon>
    </lineage>
</organism>
<evidence type="ECO:0000256" key="3">
    <source>
        <dbReference type="ARBA" id="ARBA00013662"/>
    </source>
</evidence>
<dbReference type="GO" id="GO:0005739">
    <property type="term" value="C:mitochondrion"/>
    <property type="evidence" value="ECO:0007669"/>
    <property type="project" value="TreeGrafter"/>
</dbReference>
<dbReference type="InterPro" id="IPR011767">
    <property type="entry name" value="GLR_AS"/>
</dbReference>
<dbReference type="SUPFAM" id="SSF52833">
    <property type="entry name" value="Thioredoxin-like"/>
    <property type="match status" value="1"/>
</dbReference>
<proteinExistence type="inferred from homology"/>
<dbReference type="AlphaFoldDB" id="A0A151PIB4"/>
<dbReference type="Proteomes" id="UP000050525">
    <property type="component" value="Unassembled WGS sequence"/>
</dbReference>
<comment type="caution">
    <text evidence="9">The sequence shown here is derived from an EMBL/GenBank/DDBJ whole genome shotgun (WGS) entry which is preliminary data.</text>
</comment>
<dbReference type="PROSITE" id="PS00195">
    <property type="entry name" value="GLUTAREDOXIN_1"/>
    <property type="match status" value="1"/>
</dbReference>
<keyword evidence="10" id="KW-1185">Reference proteome</keyword>
<evidence type="ECO:0000256" key="7">
    <source>
        <dbReference type="ARBA" id="ARBA00023284"/>
    </source>
</evidence>
<gene>
    <name evidence="9" type="primary">GLRX</name>
    <name evidence="9" type="ORF">Y1Q_0004106</name>
</gene>
<reference evidence="9 10" key="1">
    <citation type="journal article" date="2012" name="Genome Biol.">
        <title>Sequencing three crocodilian genomes to illuminate the evolution of archosaurs and amniotes.</title>
        <authorList>
            <person name="St John J.A."/>
            <person name="Braun E.L."/>
            <person name="Isberg S.R."/>
            <person name="Miles L.G."/>
            <person name="Chong A.Y."/>
            <person name="Gongora J."/>
            <person name="Dalzell P."/>
            <person name="Moran C."/>
            <person name="Bed'hom B."/>
            <person name="Abzhanov A."/>
            <person name="Burgess S.C."/>
            <person name="Cooksey A.M."/>
            <person name="Castoe T.A."/>
            <person name="Crawford N.G."/>
            <person name="Densmore L.D."/>
            <person name="Drew J.C."/>
            <person name="Edwards S.V."/>
            <person name="Faircloth B.C."/>
            <person name="Fujita M.K."/>
            <person name="Greenwold M.J."/>
            <person name="Hoffmann F.G."/>
            <person name="Howard J.M."/>
            <person name="Iguchi T."/>
            <person name="Janes D.E."/>
            <person name="Khan S.Y."/>
            <person name="Kohno S."/>
            <person name="de Koning A.J."/>
            <person name="Lance S.L."/>
            <person name="McCarthy F.M."/>
            <person name="McCormack J.E."/>
            <person name="Merchant M.E."/>
            <person name="Peterson D.G."/>
            <person name="Pollock D.D."/>
            <person name="Pourmand N."/>
            <person name="Raney B.J."/>
            <person name="Roessler K.A."/>
            <person name="Sanford J.R."/>
            <person name="Sawyer R.H."/>
            <person name="Schmidt C.J."/>
            <person name="Triplett E.W."/>
            <person name="Tuberville T.D."/>
            <person name="Venegas-Anaya M."/>
            <person name="Howard J.T."/>
            <person name="Jarvis E.D."/>
            <person name="Guillette L.J.Jr."/>
            <person name="Glenn T.C."/>
            <person name="Green R.E."/>
            <person name="Ray D.A."/>
        </authorList>
    </citation>
    <scope>NUCLEOTIDE SEQUENCE [LARGE SCALE GENOMIC DNA]</scope>
    <source>
        <strain evidence="9">KSC_2009_1</strain>
    </source>
</reference>
<dbReference type="PRINTS" id="PR00160">
    <property type="entry name" value="GLUTAREDOXIN"/>
</dbReference>
<accession>A0A151PIB4</accession>
<dbReference type="PANTHER" id="PTHR46185">
    <property type="entry name" value="GLUTAREDOXIN-1"/>
    <property type="match status" value="1"/>
</dbReference>
<name>A0A151PIB4_ALLMI</name>
<dbReference type="Pfam" id="PF00462">
    <property type="entry name" value="Glutaredoxin"/>
    <property type="match status" value="1"/>
</dbReference>
<keyword evidence="6" id="KW-1015">Disulfide bond</keyword>